<name>A0A1V3X5B5_MYCKA</name>
<dbReference type="AlphaFoldDB" id="A0A1V3X5B5"/>
<gene>
    <name evidence="1" type="ORF">BZL30_5178</name>
</gene>
<protein>
    <submittedName>
        <fullName evidence="1">Uncharacterized protein</fullName>
    </submittedName>
</protein>
<evidence type="ECO:0000313" key="1">
    <source>
        <dbReference type="EMBL" id="OOK73681.1"/>
    </source>
</evidence>
<evidence type="ECO:0000313" key="2">
    <source>
        <dbReference type="Proteomes" id="UP000189229"/>
    </source>
</evidence>
<sequence length="60" mass="6625">MPADTAVWWPSARVFSGHHEELIAMVMIKNPRHTGRGSRMAGEFTIATVRNRSPSHLPAG</sequence>
<proteinExistence type="predicted"/>
<organism evidence="1 2">
    <name type="scientific">Mycobacterium kansasii</name>
    <dbReference type="NCBI Taxonomy" id="1768"/>
    <lineage>
        <taxon>Bacteria</taxon>
        <taxon>Bacillati</taxon>
        <taxon>Actinomycetota</taxon>
        <taxon>Actinomycetes</taxon>
        <taxon>Mycobacteriales</taxon>
        <taxon>Mycobacteriaceae</taxon>
        <taxon>Mycobacterium</taxon>
    </lineage>
</organism>
<accession>A0A1V3X5B5</accession>
<reference evidence="1 2" key="1">
    <citation type="submission" date="2017-02" db="EMBL/GenBank/DDBJ databases">
        <title>Complete genome sequences of Mycobacterium kansasii strains isolated from rhesus macaques.</title>
        <authorList>
            <person name="Panda A."/>
            <person name="Nagaraj S."/>
            <person name="Zhao X."/>
            <person name="Tettelin H."/>
            <person name="Detolla L.J."/>
        </authorList>
    </citation>
    <scope>NUCLEOTIDE SEQUENCE [LARGE SCALE GENOMIC DNA]</scope>
    <source>
        <strain evidence="1 2">11-3813</strain>
    </source>
</reference>
<comment type="caution">
    <text evidence="1">The sequence shown here is derived from an EMBL/GenBank/DDBJ whole genome shotgun (WGS) entry which is preliminary data.</text>
</comment>
<dbReference type="Proteomes" id="UP000189229">
    <property type="component" value="Unassembled WGS sequence"/>
</dbReference>
<dbReference type="EMBL" id="MVBM01000004">
    <property type="protein sequence ID" value="OOK73681.1"/>
    <property type="molecule type" value="Genomic_DNA"/>
</dbReference>